<dbReference type="EMBL" id="LWDX02002376">
    <property type="protein sequence ID" value="OEL38274.1"/>
    <property type="molecule type" value="Genomic_DNA"/>
</dbReference>
<accession>A0A1E5WLR1</accession>
<name>A0A1E5WLR1_9POAL</name>
<proteinExistence type="predicted"/>
<organism evidence="1 2">
    <name type="scientific">Dichanthelium oligosanthes</name>
    <dbReference type="NCBI Taxonomy" id="888268"/>
    <lineage>
        <taxon>Eukaryota</taxon>
        <taxon>Viridiplantae</taxon>
        <taxon>Streptophyta</taxon>
        <taxon>Embryophyta</taxon>
        <taxon>Tracheophyta</taxon>
        <taxon>Spermatophyta</taxon>
        <taxon>Magnoliopsida</taxon>
        <taxon>Liliopsida</taxon>
        <taxon>Poales</taxon>
        <taxon>Poaceae</taxon>
        <taxon>PACMAD clade</taxon>
        <taxon>Panicoideae</taxon>
        <taxon>Panicodae</taxon>
        <taxon>Paniceae</taxon>
        <taxon>Dichantheliinae</taxon>
        <taxon>Dichanthelium</taxon>
    </lineage>
</organism>
<dbReference type="AlphaFoldDB" id="A0A1E5WLR1"/>
<dbReference type="Proteomes" id="UP000095767">
    <property type="component" value="Unassembled WGS sequence"/>
</dbReference>
<dbReference type="OrthoDB" id="37484at2759"/>
<reference evidence="1 2" key="1">
    <citation type="submission" date="2016-09" db="EMBL/GenBank/DDBJ databases">
        <title>The draft genome of Dichanthelium oligosanthes: A C3 panicoid grass species.</title>
        <authorList>
            <person name="Studer A.J."/>
            <person name="Schnable J.C."/>
            <person name="Brutnell T.P."/>
        </authorList>
    </citation>
    <scope>NUCLEOTIDE SEQUENCE [LARGE SCALE GENOMIC DNA]</scope>
    <source>
        <strain evidence="2">cv. Kellogg 1175</strain>
        <tissue evidence="1">Leaf</tissue>
    </source>
</reference>
<keyword evidence="2" id="KW-1185">Reference proteome</keyword>
<sequence length="105" mass="11911">MNVVSLIPAYNSIVFRHRIGKRLKKIVQDIEILVEEMIAFGFRQGRQAPSSMPMRQMDLVMIESEKDIVSTSRNEEKKKLVKILLDHAVNVDLLVLPVVRLGGLG</sequence>
<gene>
    <name evidence="1" type="ORF">BAE44_0000707</name>
</gene>
<comment type="caution">
    <text evidence="1">The sequence shown here is derived from an EMBL/GenBank/DDBJ whole genome shotgun (WGS) entry which is preliminary data.</text>
</comment>
<evidence type="ECO:0000313" key="2">
    <source>
        <dbReference type="Proteomes" id="UP000095767"/>
    </source>
</evidence>
<protein>
    <submittedName>
        <fullName evidence="1">Uncharacterized protein</fullName>
    </submittedName>
</protein>
<evidence type="ECO:0000313" key="1">
    <source>
        <dbReference type="EMBL" id="OEL38274.1"/>
    </source>
</evidence>